<keyword evidence="2" id="KW-1185">Reference proteome</keyword>
<dbReference type="Proteomes" id="UP000092578">
    <property type="component" value="Unassembled WGS sequence"/>
</dbReference>
<dbReference type="AlphaFoldDB" id="A0A1B9AJ01"/>
<dbReference type="RefSeq" id="WP_065411440.1">
    <property type="nucleotide sequence ID" value="NZ_MAYT01000028.1"/>
</dbReference>
<evidence type="ECO:0000313" key="1">
    <source>
        <dbReference type="EMBL" id="OCA83787.1"/>
    </source>
</evidence>
<organism evidence="1 2">
    <name type="scientific">Pseudobacillus wudalianchiensis</name>
    <dbReference type="NCBI Taxonomy" id="1743143"/>
    <lineage>
        <taxon>Bacteria</taxon>
        <taxon>Bacillati</taxon>
        <taxon>Bacillota</taxon>
        <taxon>Bacilli</taxon>
        <taxon>Bacillales</taxon>
        <taxon>Bacillaceae</taxon>
        <taxon>Pseudobacillus</taxon>
    </lineage>
</organism>
<sequence>MILYTIMPYEHIYPEDAQASNMELISWNGIPLFAEREDNRYKVVRILSTDPAHYLNQQVAPGQFISL</sequence>
<protein>
    <submittedName>
        <fullName evidence="1">Ribonuclease</fullName>
    </submittedName>
</protein>
<name>A0A1B9AJ01_9BACI</name>
<reference evidence="2" key="1">
    <citation type="submission" date="2016-05" db="EMBL/GenBank/DDBJ databases">
        <authorList>
            <person name="Liu B."/>
            <person name="Wang J."/>
            <person name="Zhu Y."/>
            <person name="Liu G."/>
            <person name="Chen Q."/>
            <person name="Chen Z."/>
            <person name="Lan J."/>
            <person name="Che J."/>
            <person name="Ge C."/>
            <person name="Shi H."/>
            <person name="Pan Z."/>
            <person name="Liu X."/>
        </authorList>
    </citation>
    <scope>NUCLEOTIDE SEQUENCE [LARGE SCALE GENOMIC DNA]</scope>
    <source>
        <strain evidence="2">FJAT-27215</strain>
    </source>
</reference>
<dbReference type="EMBL" id="MAYT01000028">
    <property type="protein sequence ID" value="OCA83787.1"/>
    <property type="molecule type" value="Genomic_DNA"/>
</dbReference>
<gene>
    <name evidence="1" type="ORF">A8F95_12415</name>
</gene>
<dbReference type="Pfam" id="PF14035">
    <property type="entry name" value="YlzJ"/>
    <property type="match status" value="1"/>
</dbReference>
<accession>A0A1B9AJ01</accession>
<evidence type="ECO:0000313" key="2">
    <source>
        <dbReference type="Proteomes" id="UP000092578"/>
    </source>
</evidence>
<proteinExistence type="predicted"/>
<dbReference type="InterPro" id="IPR025619">
    <property type="entry name" value="YlzJ"/>
</dbReference>
<comment type="caution">
    <text evidence="1">The sequence shown here is derived from an EMBL/GenBank/DDBJ whole genome shotgun (WGS) entry which is preliminary data.</text>
</comment>